<comment type="caution">
    <text evidence="1">The sequence shown here is derived from an EMBL/GenBank/DDBJ whole genome shotgun (WGS) entry which is preliminary data.</text>
</comment>
<dbReference type="EMBL" id="JARVKF010000399">
    <property type="protein sequence ID" value="KAK9417355.1"/>
    <property type="molecule type" value="Genomic_DNA"/>
</dbReference>
<accession>A0ABR2URS5</accession>
<gene>
    <name evidence="1" type="ORF">SUNI508_08935</name>
</gene>
<evidence type="ECO:0000313" key="2">
    <source>
        <dbReference type="Proteomes" id="UP001408356"/>
    </source>
</evidence>
<proteinExistence type="predicted"/>
<organism evidence="1 2">
    <name type="scientific">Seiridium unicorne</name>
    <dbReference type="NCBI Taxonomy" id="138068"/>
    <lineage>
        <taxon>Eukaryota</taxon>
        <taxon>Fungi</taxon>
        <taxon>Dikarya</taxon>
        <taxon>Ascomycota</taxon>
        <taxon>Pezizomycotina</taxon>
        <taxon>Sordariomycetes</taxon>
        <taxon>Xylariomycetidae</taxon>
        <taxon>Amphisphaeriales</taxon>
        <taxon>Sporocadaceae</taxon>
        <taxon>Seiridium</taxon>
    </lineage>
</organism>
<keyword evidence="2" id="KW-1185">Reference proteome</keyword>
<name>A0ABR2URS5_9PEZI</name>
<sequence length="127" mass="14642">MRPTTKAAKYDEASHLRQWFPMALKVFTQFTSFVSMLDSTPLQGFSGRHAESQLIVYGNFLIYLFLLAKGLDEISEAYRHLEEFQESLQRLRSTPCPKARLLLKPVSLRIDSFVSEAVRLMRKPTNS</sequence>
<protein>
    <submittedName>
        <fullName evidence="1">Zn(2)-C6 fungal-type domain-containing protein</fullName>
    </submittedName>
</protein>
<reference evidence="1 2" key="1">
    <citation type="journal article" date="2024" name="J. Plant Pathol.">
        <title>Sequence and assembly of the genome of Seiridium unicorne, isolate CBS 538.82, causal agent of cypress canker disease.</title>
        <authorList>
            <person name="Scali E."/>
            <person name="Rocca G.D."/>
            <person name="Danti R."/>
            <person name="Garbelotto M."/>
            <person name="Barberini S."/>
            <person name="Baroncelli R."/>
            <person name="Emiliani G."/>
        </authorList>
    </citation>
    <scope>NUCLEOTIDE SEQUENCE [LARGE SCALE GENOMIC DNA]</scope>
    <source>
        <strain evidence="1 2">BM-138-508</strain>
    </source>
</reference>
<evidence type="ECO:0000313" key="1">
    <source>
        <dbReference type="EMBL" id="KAK9417355.1"/>
    </source>
</evidence>
<dbReference type="Proteomes" id="UP001408356">
    <property type="component" value="Unassembled WGS sequence"/>
</dbReference>